<sequence length="125" mass="13834">MFVAILAQSEVLLWACNRSLTMQQFNGDATENRKTVLLRGTSFCIRLEFIQLVLISLQLRPAFLDETSVLLALRLLRFSDGLWLFGAEQIMTRPGVNGVHGVSTCADEADAADGNPDLLRHLGDD</sequence>
<protein>
    <submittedName>
        <fullName evidence="1">Uncharacterized protein</fullName>
    </submittedName>
</protein>
<organism evidence="1">
    <name type="scientific">Craspedostauros australis</name>
    <dbReference type="NCBI Taxonomy" id="1486917"/>
    <lineage>
        <taxon>Eukaryota</taxon>
        <taxon>Sar</taxon>
        <taxon>Stramenopiles</taxon>
        <taxon>Ochrophyta</taxon>
        <taxon>Bacillariophyta</taxon>
        <taxon>Bacillariophyceae</taxon>
        <taxon>Bacillariophycidae</taxon>
        <taxon>Naviculales</taxon>
        <taxon>Naviculaceae</taxon>
        <taxon>Craspedostauros</taxon>
    </lineage>
</organism>
<name>A0A7S0F759_9STRA</name>
<dbReference type="AlphaFoldDB" id="A0A7S0F759"/>
<accession>A0A7S0F759</accession>
<dbReference type="EMBL" id="HBEF01024608">
    <property type="protein sequence ID" value="CAD8343107.1"/>
    <property type="molecule type" value="Transcribed_RNA"/>
</dbReference>
<gene>
    <name evidence="1" type="ORF">CAUS1442_LOCUS15242</name>
</gene>
<proteinExistence type="predicted"/>
<reference evidence="1" key="1">
    <citation type="submission" date="2021-01" db="EMBL/GenBank/DDBJ databases">
        <authorList>
            <person name="Corre E."/>
            <person name="Pelletier E."/>
            <person name="Niang G."/>
            <person name="Scheremetjew M."/>
            <person name="Finn R."/>
            <person name="Kale V."/>
            <person name="Holt S."/>
            <person name="Cochrane G."/>
            <person name="Meng A."/>
            <person name="Brown T."/>
            <person name="Cohen L."/>
        </authorList>
    </citation>
    <scope>NUCLEOTIDE SEQUENCE</scope>
    <source>
        <strain evidence="1">CCMP3328</strain>
    </source>
</reference>
<evidence type="ECO:0000313" key="1">
    <source>
        <dbReference type="EMBL" id="CAD8343107.1"/>
    </source>
</evidence>